<dbReference type="EMBL" id="JAQIZT010000003">
    <property type="protein sequence ID" value="KAJ7004821.1"/>
    <property type="molecule type" value="Genomic_DNA"/>
</dbReference>
<comment type="caution">
    <text evidence="1">The sequence shown here is derived from an EMBL/GenBank/DDBJ whole genome shotgun (WGS) entry which is preliminary data.</text>
</comment>
<dbReference type="AlphaFoldDB" id="A0AAD6WAK4"/>
<organism evidence="1 2">
    <name type="scientific">Populus alba x Populus x berolinensis</name>
    <dbReference type="NCBI Taxonomy" id="444605"/>
    <lineage>
        <taxon>Eukaryota</taxon>
        <taxon>Viridiplantae</taxon>
        <taxon>Streptophyta</taxon>
        <taxon>Embryophyta</taxon>
        <taxon>Tracheophyta</taxon>
        <taxon>Spermatophyta</taxon>
        <taxon>Magnoliopsida</taxon>
        <taxon>eudicotyledons</taxon>
        <taxon>Gunneridae</taxon>
        <taxon>Pentapetalae</taxon>
        <taxon>rosids</taxon>
        <taxon>fabids</taxon>
        <taxon>Malpighiales</taxon>
        <taxon>Salicaceae</taxon>
        <taxon>Saliceae</taxon>
        <taxon>Populus</taxon>
    </lineage>
</organism>
<evidence type="ECO:0000313" key="1">
    <source>
        <dbReference type="EMBL" id="KAJ7004821.1"/>
    </source>
</evidence>
<accession>A0AAD6WAK4</accession>
<proteinExistence type="predicted"/>
<protein>
    <submittedName>
        <fullName evidence="1">Uncharacterized protein</fullName>
    </submittedName>
</protein>
<gene>
    <name evidence="1" type="ORF">NC653_009608</name>
</gene>
<keyword evidence="2" id="KW-1185">Reference proteome</keyword>
<evidence type="ECO:0000313" key="2">
    <source>
        <dbReference type="Proteomes" id="UP001164929"/>
    </source>
</evidence>
<name>A0AAD6WAK4_9ROSI</name>
<dbReference type="Proteomes" id="UP001164929">
    <property type="component" value="Chromosome 3"/>
</dbReference>
<sequence>MQPSALPIQILRVGQLAILSVPGGTFMFMEMKQCIWGEGIVDSSVCVKLSMNSMKLSPEPLQAFTKKGELMIVTPYRMKLLV</sequence>
<reference evidence="1" key="1">
    <citation type="journal article" date="2023" name="Mol. Ecol. Resour.">
        <title>Chromosome-level genome assembly of a triploid poplar Populus alba 'Berolinensis'.</title>
        <authorList>
            <person name="Chen S."/>
            <person name="Yu Y."/>
            <person name="Wang X."/>
            <person name="Wang S."/>
            <person name="Zhang T."/>
            <person name="Zhou Y."/>
            <person name="He R."/>
            <person name="Meng N."/>
            <person name="Wang Y."/>
            <person name="Liu W."/>
            <person name="Liu Z."/>
            <person name="Liu J."/>
            <person name="Guo Q."/>
            <person name="Huang H."/>
            <person name="Sederoff R.R."/>
            <person name="Wang G."/>
            <person name="Qu G."/>
            <person name="Chen S."/>
        </authorList>
    </citation>
    <scope>NUCLEOTIDE SEQUENCE</scope>
    <source>
        <strain evidence="1">SC-2020</strain>
    </source>
</reference>